<dbReference type="PANTHER" id="PTHR43553:SF24">
    <property type="entry name" value="ENERGY-COUPLING FACTOR TRANSPORTER ATP-BINDING PROTEIN ECFA1"/>
    <property type="match status" value="1"/>
</dbReference>
<dbReference type="PROSITE" id="PS50893">
    <property type="entry name" value="ABC_TRANSPORTER_2"/>
    <property type="match status" value="1"/>
</dbReference>
<keyword evidence="7" id="KW-1278">Translocase</keyword>
<evidence type="ECO:0000313" key="12">
    <source>
        <dbReference type="EMBL" id="RRR66290.1"/>
    </source>
</evidence>
<dbReference type="Gene3D" id="3.40.50.300">
    <property type="entry name" value="P-loop containing nucleotide triphosphate hydrolases"/>
    <property type="match status" value="1"/>
</dbReference>
<dbReference type="PANTHER" id="PTHR43553">
    <property type="entry name" value="HEAVY METAL TRANSPORTER"/>
    <property type="match status" value="1"/>
</dbReference>
<dbReference type="InterPro" id="IPR050095">
    <property type="entry name" value="ECF_ABC_transporter_ATP-bd"/>
</dbReference>
<dbReference type="InterPro" id="IPR003593">
    <property type="entry name" value="AAA+_ATPase"/>
</dbReference>
<name>A0A426TRQ2_9CHLR</name>
<dbReference type="GO" id="GO:0042626">
    <property type="term" value="F:ATPase-coupled transmembrane transporter activity"/>
    <property type="evidence" value="ECO:0007669"/>
    <property type="project" value="TreeGrafter"/>
</dbReference>
<feature type="domain" description="ABC transporter" evidence="11">
    <location>
        <begin position="5"/>
        <end position="241"/>
    </location>
</feature>
<dbReference type="FunFam" id="3.40.50.300:FF:000224">
    <property type="entry name" value="Energy-coupling factor transporter ATP-binding protein EcfA"/>
    <property type="match status" value="1"/>
</dbReference>
<keyword evidence="3 10" id="KW-0813">Transport</keyword>
<evidence type="ECO:0000256" key="3">
    <source>
        <dbReference type="ARBA" id="ARBA00022448"/>
    </source>
</evidence>
<dbReference type="PROSITE" id="PS00211">
    <property type="entry name" value="ABC_TRANSPORTER_1"/>
    <property type="match status" value="1"/>
</dbReference>
<dbReference type="AlphaFoldDB" id="A0A426TRQ2"/>
<dbReference type="GO" id="GO:0016887">
    <property type="term" value="F:ATP hydrolysis activity"/>
    <property type="evidence" value="ECO:0007669"/>
    <property type="project" value="InterPro"/>
</dbReference>
<protein>
    <recommendedName>
        <fullName evidence="10">ABC transporter ATP-binding protein</fullName>
    </recommendedName>
</protein>
<comment type="caution">
    <text evidence="12">The sequence shown here is derived from an EMBL/GenBank/DDBJ whole genome shotgun (WGS) entry which is preliminary data.</text>
</comment>
<keyword evidence="8 10" id="KW-0472">Membrane</keyword>
<evidence type="ECO:0000256" key="9">
    <source>
        <dbReference type="ARBA" id="ARBA00025157"/>
    </source>
</evidence>
<gene>
    <name evidence="12" type="ORF">EI684_21000</name>
</gene>
<dbReference type="NCBIfam" id="TIGR01166">
    <property type="entry name" value="cbiO"/>
    <property type="match status" value="1"/>
</dbReference>
<evidence type="ECO:0000256" key="1">
    <source>
        <dbReference type="ARBA" id="ARBA00004202"/>
    </source>
</evidence>
<dbReference type="GO" id="GO:0006824">
    <property type="term" value="P:cobalt ion transport"/>
    <property type="evidence" value="ECO:0007669"/>
    <property type="project" value="InterPro"/>
</dbReference>
<evidence type="ECO:0000256" key="8">
    <source>
        <dbReference type="ARBA" id="ARBA00023136"/>
    </source>
</evidence>
<dbReference type="Pfam" id="PF00005">
    <property type="entry name" value="ABC_tran"/>
    <property type="match status" value="1"/>
</dbReference>
<dbReference type="SUPFAM" id="SSF52540">
    <property type="entry name" value="P-loop containing nucleoside triphosphate hydrolases"/>
    <property type="match status" value="1"/>
</dbReference>
<organism evidence="12 13">
    <name type="scientific">Candidatus Viridilinea halotolerans</name>
    <dbReference type="NCBI Taxonomy" id="2491704"/>
    <lineage>
        <taxon>Bacteria</taxon>
        <taxon>Bacillati</taxon>
        <taxon>Chloroflexota</taxon>
        <taxon>Chloroflexia</taxon>
        <taxon>Chloroflexales</taxon>
        <taxon>Chloroflexineae</taxon>
        <taxon>Oscillochloridaceae</taxon>
        <taxon>Candidatus Viridilinea</taxon>
    </lineage>
</organism>
<dbReference type="Proteomes" id="UP000280307">
    <property type="component" value="Unassembled WGS sequence"/>
</dbReference>
<comment type="function">
    <text evidence="9">Probably part of an ABC transporter complex. Responsible for energy coupling to the transport system.</text>
</comment>
<comment type="function">
    <text evidence="10">Part of an ABC transporter complex. Responsible for energy coupling to the transport system.</text>
</comment>
<dbReference type="EMBL" id="RSAS01000867">
    <property type="protein sequence ID" value="RRR66290.1"/>
    <property type="molecule type" value="Genomic_DNA"/>
</dbReference>
<accession>A0A426TRQ2</accession>
<evidence type="ECO:0000256" key="6">
    <source>
        <dbReference type="ARBA" id="ARBA00022840"/>
    </source>
</evidence>
<sequence length="250" mass="26422">MNPLLVCDQLHYHFPGSSQAALAGASLTVAAGQRVVLLGRNGAGKSTLLLHINGLLRPNAGTIQVEGQTIAYHRRGLNALRRRVGLILQNPDEQLFSASVAQDISFGPLNLGLSVAAAEERVAHAAELCGVGALLDRPTHALSGGEKTRVALAGVLAMQPKLILADEVMAGLDPWMRQQLFTILNQLVAQGTSIILATHDLDIARHWADVVAVMDQGRVVALAPPATIFGDATLVALLGPRAPWGEMKAR</sequence>
<comment type="subcellular location">
    <subcellularLocation>
        <location evidence="1 10">Cell membrane</location>
        <topology evidence="1 10">Peripheral membrane protein</topology>
    </subcellularLocation>
</comment>
<evidence type="ECO:0000259" key="11">
    <source>
        <dbReference type="PROSITE" id="PS50893"/>
    </source>
</evidence>
<keyword evidence="5 10" id="KW-0547">Nucleotide-binding</keyword>
<evidence type="ECO:0000256" key="10">
    <source>
        <dbReference type="RuleBase" id="RU364103"/>
    </source>
</evidence>
<dbReference type="InterPro" id="IPR005876">
    <property type="entry name" value="Co_trans_ATP-bd"/>
</dbReference>
<comment type="similarity">
    <text evidence="2 10">Belongs to the ABC transporter superfamily.</text>
</comment>
<evidence type="ECO:0000256" key="2">
    <source>
        <dbReference type="ARBA" id="ARBA00005417"/>
    </source>
</evidence>
<dbReference type="InterPro" id="IPR003439">
    <property type="entry name" value="ABC_transporter-like_ATP-bd"/>
</dbReference>
<keyword evidence="4 10" id="KW-1003">Cell membrane</keyword>
<dbReference type="SMART" id="SM00382">
    <property type="entry name" value="AAA"/>
    <property type="match status" value="1"/>
</dbReference>
<dbReference type="InterPro" id="IPR027417">
    <property type="entry name" value="P-loop_NTPase"/>
</dbReference>
<dbReference type="GO" id="GO:0005524">
    <property type="term" value="F:ATP binding"/>
    <property type="evidence" value="ECO:0007669"/>
    <property type="project" value="UniProtKB-UniRule"/>
</dbReference>
<evidence type="ECO:0000313" key="13">
    <source>
        <dbReference type="Proteomes" id="UP000280307"/>
    </source>
</evidence>
<evidence type="ECO:0000256" key="7">
    <source>
        <dbReference type="ARBA" id="ARBA00022967"/>
    </source>
</evidence>
<dbReference type="InterPro" id="IPR015856">
    <property type="entry name" value="ABC_transpr_CbiO/EcfA_su"/>
</dbReference>
<dbReference type="GO" id="GO:0043190">
    <property type="term" value="C:ATP-binding cassette (ABC) transporter complex"/>
    <property type="evidence" value="ECO:0007669"/>
    <property type="project" value="TreeGrafter"/>
</dbReference>
<dbReference type="InterPro" id="IPR017871">
    <property type="entry name" value="ABC_transporter-like_CS"/>
</dbReference>
<keyword evidence="6 10" id="KW-0067">ATP-binding</keyword>
<dbReference type="CDD" id="cd03225">
    <property type="entry name" value="ABC_cobalt_CbiO_domain1"/>
    <property type="match status" value="1"/>
</dbReference>
<reference evidence="12 13" key="1">
    <citation type="submission" date="2018-12" db="EMBL/GenBank/DDBJ databases">
        <title>Genome Sequence of Candidatus Viridilinea halotolerans isolated from saline sulfide-rich spring.</title>
        <authorList>
            <person name="Grouzdev D.S."/>
            <person name="Burganskaya E.I."/>
            <person name="Krutkina M.S."/>
            <person name="Sukhacheva M.V."/>
            <person name="Gorlenko V.M."/>
        </authorList>
    </citation>
    <scope>NUCLEOTIDE SEQUENCE [LARGE SCALE GENOMIC DNA]</scope>
    <source>
        <strain evidence="12">Chok-6</strain>
    </source>
</reference>
<evidence type="ECO:0000256" key="5">
    <source>
        <dbReference type="ARBA" id="ARBA00022741"/>
    </source>
</evidence>
<proteinExistence type="inferred from homology"/>
<evidence type="ECO:0000256" key="4">
    <source>
        <dbReference type="ARBA" id="ARBA00022475"/>
    </source>
</evidence>